<dbReference type="OrthoDB" id="2088347at2"/>
<gene>
    <name evidence="2" type="ORF">EV210_105158</name>
</gene>
<dbReference type="RefSeq" id="WP_132078720.1">
    <property type="nucleotide sequence ID" value="NZ_SLUI01000005.1"/>
</dbReference>
<proteinExistence type="predicted"/>
<evidence type="ECO:0000313" key="3">
    <source>
        <dbReference type="Proteomes" id="UP000295063"/>
    </source>
</evidence>
<name>A0A4R1Q0S7_9FIRM</name>
<reference evidence="2 3" key="1">
    <citation type="submission" date="2019-03" db="EMBL/GenBank/DDBJ databases">
        <title>Genomic Encyclopedia of Type Strains, Phase IV (KMG-IV): sequencing the most valuable type-strain genomes for metagenomic binning, comparative biology and taxonomic classification.</title>
        <authorList>
            <person name="Goeker M."/>
        </authorList>
    </citation>
    <scope>NUCLEOTIDE SEQUENCE [LARGE SCALE GENOMIC DNA]</scope>
    <source>
        <strain evidence="2 3">DSM 15969</strain>
    </source>
</reference>
<dbReference type="EMBL" id="SLUI01000005">
    <property type="protein sequence ID" value="TCL37724.1"/>
    <property type="molecule type" value="Genomic_DNA"/>
</dbReference>
<comment type="caution">
    <text evidence="2">The sequence shown here is derived from an EMBL/GenBank/DDBJ whole genome shotgun (WGS) entry which is preliminary data.</text>
</comment>
<feature type="compositionally biased region" description="Basic and acidic residues" evidence="1">
    <location>
        <begin position="235"/>
        <end position="259"/>
    </location>
</feature>
<evidence type="ECO:0000313" key="2">
    <source>
        <dbReference type="EMBL" id="TCL37724.1"/>
    </source>
</evidence>
<dbReference type="Proteomes" id="UP000295063">
    <property type="component" value="Unassembled WGS sequence"/>
</dbReference>
<protein>
    <submittedName>
        <fullName evidence="2">Uncharacterized protein</fullName>
    </submittedName>
</protein>
<organism evidence="2 3">
    <name type="scientific">Anaerospora hongkongensis</name>
    <dbReference type="NCBI Taxonomy" id="244830"/>
    <lineage>
        <taxon>Bacteria</taxon>
        <taxon>Bacillati</taxon>
        <taxon>Bacillota</taxon>
        <taxon>Negativicutes</taxon>
        <taxon>Selenomonadales</taxon>
        <taxon>Sporomusaceae</taxon>
        <taxon>Anaerospora</taxon>
    </lineage>
</organism>
<sequence>MIPTEKMIRADERLIENVCDAIMSAIGDDIRGDLKSQRLIVQNSTPTRILDHMYSNVCRKFIDYEIVARPTRRGSWQLVPIFERKTGFLYVIMRENRLKTLKKQSVQRKTPHYTEALARSLNRELIAKQSQVQLLEVEDSKFENEEYIKKIVFKIFEDLGLPDNIVKRHALILFNDVNGVLLSLRCCVVDSNLNMVEEANWNEYIKVNESIVAEDVEDETSKFNDPTSGLKYKQKAKDKINQKSIPKEKDKEETKKDLQ</sequence>
<accession>A0A4R1Q0S7</accession>
<keyword evidence="3" id="KW-1185">Reference proteome</keyword>
<dbReference type="AlphaFoldDB" id="A0A4R1Q0S7"/>
<feature type="region of interest" description="Disordered" evidence="1">
    <location>
        <begin position="218"/>
        <end position="259"/>
    </location>
</feature>
<evidence type="ECO:0000256" key="1">
    <source>
        <dbReference type="SAM" id="MobiDB-lite"/>
    </source>
</evidence>
<dbReference type="Pfam" id="PF19448">
    <property type="entry name" value="DUF5986"/>
    <property type="match status" value="1"/>
</dbReference>
<dbReference type="InterPro" id="IPR046028">
    <property type="entry name" value="DUF5986"/>
</dbReference>